<evidence type="ECO:0000313" key="1">
    <source>
        <dbReference type="EMBL" id="KAJ8728994.1"/>
    </source>
</evidence>
<comment type="caution">
    <text evidence="1">The sequence shown here is derived from an EMBL/GenBank/DDBJ whole genome shotgun (WGS) entry which is preliminary data.</text>
</comment>
<accession>A0AAD7YWJ0</accession>
<organism evidence="1 2">
    <name type="scientific">Mythimna separata</name>
    <name type="common">Oriental armyworm</name>
    <name type="synonym">Pseudaletia separata</name>
    <dbReference type="NCBI Taxonomy" id="271217"/>
    <lineage>
        <taxon>Eukaryota</taxon>
        <taxon>Metazoa</taxon>
        <taxon>Ecdysozoa</taxon>
        <taxon>Arthropoda</taxon>
        <taxon>Hexapoda</taxon>
        <taxon>Insecta</taxon>
        <taxon>Pterygota</taxon>
        <taxon>Neoptera</taxon>
        <taxon>Endopterygota</taxon>
        <taxon>Lepidoptera</taxon>
        <taxon>Glossata</taxon>
        <taxon>Ditrysia</taxon>
        <taxon>Noctuoidea</taxon>
        <taxon>Noctuidae</taxon>
        <taxon>Noctuinae</taxon>
        <taxon>Hadenini</taxon>
        <taxon>Mythimna</taxon>
    </lineage>
</organism>
<evidence type="ECO:0000313" key="2">
    <source>
        <dbReference type="Proteomes" id="UP001231518"/>
    </source>
</evidence>
<proteinExistence type="predicted"/>
<reference evidence="1" key="1">
    <citation type="submission" date="2023-03" db="EMBL/GenBank/DDBJ databases">
        <title>Chromosome-level genomes of two armyworms, Mythimna separata and Mythimna loreyi, provide insights into the biosynthesis and reception of sex pheromones.</title>
        <authorList>
            <person name="Zhao H."/>
        </authorList>
    </citation>
    <scope>NUCLEOTIDE SEQUENCE</scope>
    <source>
        <strain evidence="1">BeijingLab</strain>
        <tissue evidence="1">Pupa</tissue>
    </source>
</reference>
<protein>
    <submittedName>
        <fullName evidence="1">Uncharacterized protein</fullName>
    </submittedName>
</protein>
<sequence length="102" mass="12113">MSFPRKPCLNDPNSFCFICGKFSLQRQRKEITEFVKTVYREYFGIPLVKRNKYWVKKNKILQNFNRLGVNMSISCTAIWTDSRRTWVITVRNKEKGSIRISG</sequence>
<dbReference type="AlphaFoldDB" id="A0AAD7YWJ0"/>
<gene>
    <name evidence="1" type="ORF">PYW07_006690</name>
</gene>
<keyword evidence="2" id="KW-1185">Reference proteome</keyword>
<name>A0AAD7YWJ0_MYTSE</name>
<dbReference type="Proteomes" id="UP001231518">
    <property type="component" value="Chromosome 19"/>
</dbReference>
<dbReference type="EMBL" id="JARGEI010000007">
    <property type="protein sequence ID" value="KAJ8728994.1"/>
    <property type="molecule type" value="Genomic_DNA"/>
</dbReference>